<evidence type="ECO:0000313" key="2">
    <source>
        <dbReference type="Proteomes" id="UP001172102"/>
    </source>
</evidence>
<dbReference type="AlphaFoldDB" id="A0AA40A206"/>
<organism evidence="1 2">
    <name type="scientific">Lasiosphaeris hirsuta</name>
    <dbReference type="NCBI Taxonomy" id="260670"/>
    <lineage>
        <taxon>Eukaryota</taxon>
        <taxon>Fungi</taxon>
        <taxon>Dikarya</taxon>
        <taxon>Ascomycota</taxon>
        <taxon>Pezizomycotina</taxon>
        <taxon>Sordariomycetes</taxon>
        <taxon>Sordariomycetidae</taxon>
        <taxon>Sordariales</taxon>
        <taxon>Lasiosphaeriaceae</taxon>
        <taxon>Lasiosphaeris</taxon>
    </lineage>
</organism>
<dbReference type="InterPro" id="IPR011009">
    <property type="entry name" value="Kinase-like_dom_sf"/>
</dbReference>
<gene>
    <name evidence="1" type="ORF">B0H67DRAFT_494305</name>
</gene>
<feature type="non-terminal residue" evidence="1">
    <location>
        <position position="257"/>
    </location>
</feature>
<accession>A0AA40A206</accession>
<evidence type="ECO:0008006" key="3">
    <source>
        <dbReference type="Google" id="ProtNLM"/>
    </source>
</evidence>
<protein>
    <recommendedName>
        <fullName evidence="3">Protein kinase domain-containing protein</fullName>
    </recommendedName>
</protein>
<dbReference type="SUPFAM" id="SSF56112">
    <property type="entry name" value="Protein kinase-like (PK-like)"/>
    <property type="match status" value="1"/>
</dbReference>
<dbReference type="Gene3D" id="1.10.510.10">
    <property type="entry name" value="Transferase(Phosphotransferase) domain 1"/>
    <property type="match status" value="1"/>
</dbReference>
<comment type="caution">
    <text evidence="1">The sequence shown here is derived from an EMBL/GenBank/DDBJ whole genome shotgun (WGS) entry which is preliminary data.</text>
</comment>
<proteinExistence type="predicted"/>
<sequence>YVRLFDLPGTLSGDILRLERGLPPNIPRHCEMEGDIIRPLNQCPDLPPPVVDDDFEETQDIVAQLHVDPSKHFVKKGKYRSEVETLLACQGGSCSGTMLSSIWFLARPWPILAGCSNLDVYKTWLLYLIDAFVCIHSLGIVHRDLHIDNCLFADEGSGLVVCDLESHWGQRAAPEIAFAGGLDAGWTFHSDIYDIGNCIKGIVYANAPITNQVDWPVPPPRQAIVDACMRRVPNERPTLLELRRMVGDLPVDTNIKL</sequence>
<reference evidence="1" key="1">
    <citation type="submission" date="2023-06" db="EMBL/GenBank/DDBJ databases">
        <title>Genome-scale phylogeny and comparative genomics of the fungal order Sordariales.</title>
        <authorList>
            <consortium name="Lawrence Berkeley National Laboratory"/>
            <person name="Hensen N."/>
            <person name="Bonometti L."/>
            <person name="Westerberg I."/>
            <person name="Brannstrom I.O."/>
            <person name="Guillou S."/>
            <person name="Cros-Aarteil S."/>
            <person name="Calhoun S."/>
            <person name="Haridas S."/>
            <person name="Kuo A."/>
            <person name="Mondo S."/>
            <person name="Pangilinan J."/>
            <person name="Riley R."/>
            <person name="Labutti K."/>
            <person name="Andreopoulos B."/>
            <person name="Lipzen A."/>
            <person name="Chen C."/>
            <person name="Yanf M."/>
            <person name="Daum C."/>
            <person name="Ng V."/>
            <person name="Clum A."/>
            <person name="Steindorff A."/>
            <person name="Ohm R."/>
            <person name="Martin F."/>
            <person name="Silar P."/>
            <person name="Natvig D."/>
            <person name="Lalanne C."/>
            <person name="Gautier V."/>
            <person name="Ament-Velasquez S.L."/>
            <person name="Kruys A."/>
            <person name="Hutchinson M.I."/>
            <person name="Powell A.J."/>
            <person name="Barry K."/>
            <person name="Miller A.N."/>
            <person name="Grigoriev I.V."/>
            <person name="Debuchy R."/>
            <person name="Gladieux P."/>
            <person name="Thoren M.H."/>
            <person name="Johannesson H."/>
        </authorList>
    </citation>
    <scope>NUCLEOTIDE SEQUENCE</scope>
    <source>
        <strain evidence="1">SMH4607-1</strain>
    </source>
</reference>
<keyword evidence="2" id="KW-1185">Reference proteome</keyword>
<dbReference type="EMBL" id="JAUKUA010000006">
    <property type="protein sequence ID" value="KAK0707789.1"/>
    <property type="molecule type" value="Genomic_DNA"/>
</dbReference>
<evidence type="ECO:0000313" key="1">
    <source>
        <dbReference type="EMBL" id="KAK0707789.1"/>
    </source>
</evidence>
<dbReference type="Proteomes" id="UP001172102">
    <property type="component" value="Unassembled WGS sequence"/>
</dbReference>
<name>A0AA40A206_9PEZI</name>